<dbReference type="InterPro" id="IPR009332">
    <property type="entry name" value="Med22"/>
</dbReference>
<comment type="subcellular location">
    <subcellularLocation>
        <location evidence="1">Nucleus</location>
    </subcellularLocation>
</comment>
<evidence type="ECO:0000256" key="6">
    <source>
        <dbReference type="SAM" id="MobiDB-lite"/>
    </source>
</evidence>
<keyword evidence="4" id="KW-0804">Transcription</keyword>
<proteinExistence type="inferred from homology"/>
<feature type="region of interest" description="Disordered" evidence="6">
    <location>
        <begin position="107"/>
        <end position="126"/>
    </location>
</feature>
<dbReference type="OrthoDB" id="203279at2759"/>
<dbReference type="Proteomes" id="UP000756132">
    <property type="component" value="Chromosome 5"/>
</dbReference>
<accession>A0A9Q8LI07</accession>
<sequence length="126" mass="14083">MDPSLRSARAIHDRINKMQAECLKRFQSLLELAMINSSDRTSTAATQLQMQTETTALIRTFEEIPTLIRQLQELWLRGPLNTLGDSKAKQSTDETANAVAEALRMLTGMQRNQQAQQEQGQAPPTG</sequence>
<dbReference type="GO" id="GO:0016592">
    <property type="term" value="C:mediator complex"/>
    <property type="evidence" value="ECO:0007669"/>
    <property type="project" value="InterPro"/>
</dbReference>
<keyword evidence="8" id="KW-1185">Reference proteome</keyword>
<dbReference type="GeneID" id="71985980"/>
<evidence type="ECO:0000313" key="7">
    <source>
        <dbReference type="EMBL" id="UJO17855.1"/>
    </source>
</evidence>
<comment type="similarity">
    <text evidence="2">Belongs to the Mediator complex subunit 22 family.</text>
</comment>
<dbReference type="KEGG" id="ffu:CLAFUR5_06102"/>
<dbReference type="GO" id="GO:0006357">
    <property type="term" value="P:regulation of transcription by RNA polymerase II"/>
    <property type="evidence" value="ECO:0007669"/>
    <property type="project" value="InterPro"/>
</dbReference>
<keyword evidence="5" id="KW-0539">Nucleus</keyword>
<reference evidence="7" key="1">
    <citation type="submission" date="2021-12" db="EMBL/GenBank/DDBJ databases">
        <authorList>
            <person name="Zaccaron A."/>
            <person name="Stergiopoulos I."/>
        </authorList>
    </citation>
    <scope>NUCLEOTIDE SEQUENCE</scope>
    <source>
        <strain evidence="7">Race5_Kim</strain>
    </source>
</reference>
<reference evidence="7" key="2">
    <citation type="journal article" date="2022" name="Microb. Genom.">
        <title>A chromosome-scale genome assembly of the tomato pathogen Cladosporium fulvum reveals a compartmentalized genome architecture and the presence of a dispensable chromosome.</title>
        <authorList>
            <person name="Zaccaron A.Z."/>
            <person name="Chen L.H."/>
            <person name="Samaras A."/>
            <person name="Stergiopoulos I."/>
        </authorList>
    </citation>
    <scope>NUCLEOTIDE SEQUENCE</scope>
    <source>
        <strain evidence="7">Race5_Kim</strain>
    </source>
</reference>
<keyword evidence="3" id="KW-0805">Transcription regulation</keyword>
<dbReference type="OMA" id="HNRINAN"/>
<gene>
    <name evidence="7" type="ORF">CLAFUR5_06102</name>
</gene>
<dbReference type="AlphaFoldDB" id="A0A9Q8LI07"/>
<dbReference type="Pfam" id="PF06179">
    <property type="entry name" value="Med22"/>
    <property type="match status" value="1"/>
</dbReference>
<dbReference type="GO" id="GO:0003712">
    <property type="term" value="F:transcription coregulator activity"/>
    <property type="evidence" value="ECO:0007669"/>
    <property type="project" value="InterPro"/>
</dbReference>
<dbReference type="EMBL" id="CP090167">
    <property type="protein sequence ID" value="UJO17855.1"/>
    <property type="molecule type" value="Genomic_DNA"/>
</dbReference>
<evidence type="ECO:0000313" key="8">
    <source>
        <dbReference type="Proteomes" id="UP000756132"/>
    </source>
</evidence>
<evidence type="ECO:0000256" key="2">
    <source>
        <dbReference type="ARBA" id="ARBA00005942"/>
    </source>
</evidence>
<evidence type="ECO:0000256" key="3">
    <source>
        <dbReference type="ARBA" id="ARBA00023015"/>
    </source>
</evidence>
<organism evidence="7 8">
    <name type="scientific">Passalora fulva</name>
    <name type="common">Tomato leaf mold</name>
    <name type="synonym">Cladosporium fulvum</name>
    <dbReference type="NCBI Taxonomy" id="5499"/>
    <lineage>
        <taxon>Eukaryota</taxon>
        <taxon>Fungi</taxon>
        <taxon>Dikarya</taxon>
        <taxon>Ascomycota</taxon>
        <taxon>Pezizomycotina</taxon>
        <taxon>Dothideomycetes</taxon>
        <taxon>Dothideomycetidae</taxon>
        <taxon>Mycosphaerellales</taxon>
        <taxon>Mycosphaerellaceae</taxon>
        <taxon>Fulvia</taxon>
    </lineage>
</organism>
<protein>
    <submittedName>
        <fullName evidence="7">Uncharacterized protein</fullName>
    </submittedName>
</protein>
<evidence type="ECO:0000256" key="4">
    <source>
        <dbReference type="ARBA" id="ARBA00023163"/>
    </source>
</evidence>
<evidence type="ECO:0000256" key="5">
    <source>
        <dbReference type="ARBA" id="ARBA00023242"/>
    </source>
</evidence>
<feature type="compositionally biased region" description="Low complexity" evidence="6">
    <location>
        <begin position="110"/>
        <end position="126"/>
    </location>
</feature>
<evidence type="ECO:0000256" key="1">
    <source>
        <dbReference type="ARBA" id="ARBA00004123"/>
    </source>
</evidence>
<name>A0A9Q8LI07_PASFU</name>
<dbReference type="RefSeq" id="XP_047762221.1">
    <property type="nucleotide sequence ID" value="XM_047905250.1"/>
</dbReference>